<reference evidence="7 8" key="1">
    <citation type="journal article" date="2021" name="DNA Res.">
        <title>Genome analysis of Candida subhashii reveals its hybrid nature and dual mitochondrial genome conformations.</title>
        <authorList>
            <person name="Mixao V."/>
            <person name="Hegedusova E."/>
            <person name="Saus E."/>
            <person name="Pryszcz L.P."/>
            <person name="Cillingova A."/>
            <person name="Nosek J."/>
            <person name="Gabaldon T."/>
        </authorList>
    </citation>
    <scope>NUCLEOTIDE SEQUENCE [LARGE SCALE GENOMIC DNA]</scope>
    <source>
        <strain evidence="7 8">CBS 10753</strain>
    </source>
</reference>
<dbReference type="GO" id="GO:0005634">
    <property type="term" value="C:nucleus"/>
    <property type="evidence" value="ECO:0007669"/>
    <property type="project" value="UniProtKB-SubCell"/>
</dbReference>
<dbReference type="OrthoDB" id="8062037at2759"/>
<dbReference type="PANTHER" id="PTHR31845:SF10">
    <property type="entry name" value="ZN(II)2CYS6 TRANSCRIPTION FACTOR (EUROFUNG)"/>
    <property type="match status" value="1"/>
</dbReference>
<keyword evidence="2" id="KW-0805">Transcription regulation</keyword>
<dbReference type="EMBL" id="JAGSYN010000117">
    <property type="protein sequence ID" value="KAG7663797.1"/>
    <property type="molecule type" value="Genomic_DNA"/>
</dbReference>
<dbReference type="PROSITE" id="PS50048">
    <property type="entry name" value="ZN2_CY6_FUNGAL_2"/>
    <property type="match status" value="1"/>
</dbReference>
<dbReference type="CDD" id="cd12148">
    <property type="entry name" value="fungal_TF_MHR"/>
    <property type="match status" value="1"/>
</dbReference>
<evidence type="ECO:0000256" key="5">
    <source>
        <dbReference type="ARBA" id="ARBA00023242"/>
    </source>
</evidence>
<evidence type="ECO:0000313" key="7">
    <source>
        <dbReference type="EMBL" id="KAG7663797.1"/>
    </source>
</evidence>
<dbReference type="InterPro" id="IPR001138">
    <property type="entry name" value="Zn2Cys6_DnaBD"/>
</dbReference>
<dbReference type="InterPro" id="IPR051089">
    <property type="entry name" value="prtT"/>
</dbReference>
<feature type="domain" description="Zn(2)-C6 fungal-type" evidence="6">
    <location>
        <begin position="20"/>
        <end position="53"/>
    </location>
</feature>
<sequence>MTPVSPEPDSFASKWRQVRACARCRRLKMKCFFEDPRFESCSRCSTAGFKCSIDEDPSALLSRRKRKKASPKLDTKSNSALAEFESASKRALTYLNNKTALSELPYDQVQGIIKSCKDIVSRLESSTSVLKSDEYPTISYSENLVKQVIELDKSFTIEGIRRRFHYFINNIVPYYPIISFSNDLKDFDTVLEKHPLLLAACISVTALNNFQPSLISESIPNSKLYNMMAHYLYESIAYHVYIKCNNFEVQLIYACLIVSLWCLPPNKFGHFRNQLNTLTAFNISMCIGLNEVPKCESNTLLTDSSEIRNNLRAMLSVYCTCGSLEMSLRRFKIVSWTKSHERAIELLMRPGDGLPTLEDRYICYVSRLMSTGQDILEFIQSLSNETEKGQGKGTVSLSRMREKTDSYELGLATIMKESGFDHAGKSNNKEECVFRMQHHYLIITIYESLINSALSIINSKAKDMILDSNVEASCLGNINKLITIWEELLADFTKLNQAENVNYPTTLYYKPFHALILLIRLRISLKSHNFVNLDKSVLEIDIESYFDKISTIINNNITEHGSLVCTQMVSLLAKIEKWMKLSKLYATSTDGSLNDLANIIAMNKGKEIETLEVPKTLLDAPSRRLPNIELKSQSILPSSESTISQSVRLGESDSSSYEKTIERLLQEFDMEIIDFLKDTDSSMDFLPLNTGNLWDVPGSSTGLH</sequence>
<evidence type="ECO:0000256" key="2">
    <source>
        <dbReference type="ARBA" id="ARBA00023015"/>
    </source>
</evidence>
<dbReference type="Pfam" id="PF00172">
    <property type="entry name" value="Zn_clus"/>
    <property type="match status" value="1"/>
</dbReference>
<dbReference type="GO" id="GO:0000976">
    <property type="term" value="F:transcription cis-regulatory region binding"/>
    <property type="evidence" value="ECO:0007669"/>
    <property type="project" value="TreeGrafter"/>
</dbReference>
<dbReference type="Proteomes" id="UP000694255">
    <property type="component" value="Unassembled WGS sequence"/>
</dbReference>
<evidence type="ECO:0000259" key="6">
    <source>
        <dbReference type="PROSITE" id="PS50048"/>
    </source>
</evidence>
<dbReference type="GO" id="GO:0000981">
    <property type="term" value="F:DNA-binding transcription factor activity, RNA polymerase II-specific"/>
    <property type="evidence" value="ECO:0007669"/>
    <property type="project" value="InterPro"/>
</dbReference>
<dbReference type="SMART" id="SM00066">
    <property type="entry name" value="GAL4"/>
    <property type="match status" value="1"/>
</dbReference>
<gene>
    <name evidence="7" type="ORF">J8A68_002657</name>
</gene>
<proteinExistence type="predicted"/>
<evidence type="ECO:0000256" key="3">
    <source>
        <dbReference type="ARBA" id="ARBA00023125"/>
    </source>
</evidence>
<dbReference type="CDD" id="cd00067">
    <property type="entry name" value="GAL4"/>
    <property type="match status" value="1"/>
</dbReference>
<dbReference type="RefSeq" id="XP_049264029.1">
    <property type="nucleotide sequence ID" value="XM_049406431.1"/>
</dbReference>
<keyword evidence="3" id="KW-0238">DNA-binding</keyword>
<protein>
    <recommendedName>
        <fullName evidence="6">Zn(2)-C6 fungal-type domain-containing protein</fullName>
    </recommendedName>
</protein>
<keyword evidence="5" id="KW-0539">Nucleus</keyword>
<dbReference type="AlphaFoldDB" id="A0A8J5UPT3"/>
<dbReference type="GeneID" id="73469458"/>
<accession>A0A8J5UPT3</accession>
<dbReference type="PANTHER" id="PTHR31845">
    <property type="entry name" value="FINGER DOMAIN PROTEIN, PUTATIVE-RELATED"/>
    <property type="match status" value="1"/>
</dbReference>
<keyword evidence="4" id="KW-0804">Transcription</keyword>
<comment type="subcellular location">
    <subcellularLocation>
        <location evidence="1">Nucleus</location>
    </subcellularLocation>
</comment>
<name>A0A8J5UPT3_9ASCO</name>
<dbReference type="GO" id="GO:0008270">
    <property type="term" value="F:zinc ion binding"/>
    <property type="evidence" value="ECO:0007669"/>
    <property type="project" value="InterPro"/>
</dbReference>
<keyword evidence="8" id="KW-1185">Reference proteome</keyword>
<evidence type="ECO:0000256" key="4">
    <source>
        <dbReference type="ARBA" id="ARBA00023163"/>
    </source>
</evidence>
<evidence type="ECO:0000313" key="8">
    <source>
        <dbReference type="Proteomes" id="UP000694255"/>
    </source>
</evidence>
<comment type="caution">
    <text evidence="7">The sequence shown here is derived from an EMBL/GenBank/DDBJ whole genome shotgun (WGS) entry which is preliminary data.</text>
</comment>
<dbReference type="PROSITE" id="PS00463">
    <property type="entry name" value="ZN2_CY6_FUNGAL_1"/>
    <property type="match status" value="1"/>
</dbReference>
<evidence type="ECO:0000256" key="1">
    <source>
        <dbReference type="ARBA" id="ARBA00004123"/>
    </source>
</evidence>
<organism evidence="7 8">
    <name type="scientific">[Candida] subhashii</name>
    <dbReference type="NCBI Taxonomy" id="561895"/>
    <lineage>
        <taxon>Eukaryota</taxon>
        <taxon>Fungi</taxon>
        <taxon>Dikarya</taxon>
        <taxon>Ascomycota</taxon>
        <taxon>Saccharomycotina</taxon>
        <taxon>Pichiomycetes</taxon>
        <taxon>Debaryomycetaceae</taxon>
        <taxon>Spathaspora</taxon>
    </lineage>
</organism>